<evidence type="ECO:0000313" key="2">
    <source>
        <dbReference type="EMBL" id="KAK4142922.1"/>
    </source>
</evidence>
<reference evidence="2" key="1">
    <citation type="journal article" date="2023" name="Mol. Phylogenet. Evol.">
        <title>Genome-scale phylogeny and comparative genomics of the fungal order Sordariales.</title>
        <authorList>
            <person name="Hensen N."/>
            <person name="Bonometti L."/>
            <person name="Westerberg I."/>
            <person name="Brannstrom I.O."/>
            <person name="Guillou S."/>
            <person name="Cros-Aarteil S."/>
            <person name="Calhoun S."/>
            <person name="Haridas S."/>
            <person name="Kuo A."/>
            <person name="Mondo S."/>
            <person name="Pangilinan J."/>
            <person name="Riley R."/>
            <person name="LaButti K."/>
            <person name="Andreopoulos B."/>
            <person name="Lipzen A."/>
            <person name="Chen C."/>
            <person name="Yan M."/>
            <person name="Daum C."/>
            <person name="Ng V."/>
            <person name="Clum A."/>
            <person name="Steindorff A."/>
            <person name="Ohm R.A."/>
            <person name="Martin F."/>
            <person name="Silar P."/>
            <person name="Natvig D.O."/>
            <person name="Lalanne C."/>
            <person name="Gautier V."/>
            <person name="Ament-Velasquez S.L."/>
            <person name="Kruys A."/>
            <person name="Hutchinson M.I."/>
            <person name="Powell A.J."/>
            <person name="Barry K."/>
            <person name="Miller A.N."/>
            <person name="Grigoriev I.V."/>
            <person name="Debuchy R."/>
            <person name="Gladieux P."/>
            <person name="Hiltunen Thoren M."/>
            <person name="Johannesson H."/>
        </authorList>
    </citation>
    <scope>NUCLEOTIDE SEQUENCE</scope>
    <source>
        <strain evidence="2">CBS 141.50</strain>
    </source>
</reference>
<name>A0AAN6V140_9PEZI</name>
<protein>
    <recommendedName>
        <fullName evidence="4">NB-ARC domain-containing protein</fullName>
    </recommendedName>
</protein>
<gene>
    <name evidence="2" type="ORF">C8A04DRAFT_29500</name>
</gene>
<sequence>MEKQDVILSTLADQTAGKTGPMQAERFPVPWTRNRSFIGRESILAEIQSHLAPDSEGAGSHQLSVAICGLGGVGKTQIALK</sequence>
<dbReference type="EMBL" id="MU853592">
    <property type="protein sequence ID" value="KAK4142922.1"/>
    <property type="molecule type" value="Genomic_DNA"/>
</dbReference>
<evidence type="ECO:0000313" key="3">
    <source>
        <dbReference type="Proteomes" id="UP001302676"/>
    </source>
</evidence>
<evidence type="ECO:0008006" key="4">
    <source>
        <dbReference type="Google" id="ProtNLM"/>
    </source>
</evidence>
<dbReference type="Proteomes" id="UP001302676">
    <property type="component" value="Unassembled WGS sequence"/>
</dbReference>
<dbReference type="Gene3D" id="3.40.50.300">
    <property type="entry name" value="P-loop containing nucleotide triphosphate hydrolases"/>
    <property type="match status" value="1"/>
</dbReference>
<dbReference type="RefSeq" id="XP_062636293.1">
    <property type="nucleotide sequence ID" value="XM_062781034.1"/>
</dbReference>
<organism evidence="2 3">
    <name type="scientific">Dichotomopilus funicola</name>
    <dbReference type="NCBI Taxonomy" id="1934379"/>
    <lineage>
        <taxon>Eukaryota</taxon>
        <taxon>Fungi</taxon>
        <taxon>Dikarya</taxon>
        <taxon>Ascomycota</taxon>
        <taxon>Pezizomycotina</taxon>
        <taxon>Sordariomycetes</taxon>
        <taxon>Sordariomycetidae</taxon>
        <taxon>Sordariales</taxon>
        <taxon>Chaetomiaceae</taxon>
        <taxon>Dichotomopilus</taxon>
    </lineage>
</organism>
<proteinExistence type="predicted"/>
<comment type="caution">
    <text evidence="2">The sequence shown here is derived from an EMBL/GenBank/DDBJ whole genome shotgun (WGS) entry which is preliminary data.</text>
</comment>
<dbReference type="GeneID" id="87817647"/>
<dbReference type="SUPFAM" id="SSF52540">
    <property type="entry name" value="P-loop containing nucleoside triphosphate hydrolases"/>
    <property type="match status" value="1"/>
</dbReference>
<reference evidence="2" key="2">
    <citation type="submission" date="2023-05" db="EMBL/GenBank/DDBJ databases">
        <authorList>
            <consortium name="Lawrence Berkeley National Laboratory"/>
            <person name="Steindorff A."/>
            <person name="Hensen N."/>
            <person name="Bonometti L."/>
            <person name="Westerberg I."/>
            <person name="Brannstrom I.O."/>
            <person name="Guillou S."/>
            <person name="Cros-Aarteil S."/>
            <person name="Calhoun S."/>
            <person name="Haridas S."/>
            <person name="Kuo A."/>
            <person name="Mondo S."/>
            <person name="Pangilinan J."/>
            <person name="Riley R."/>
            <person name="Labutti K."/>
            <person name="Andreopoulos B."/>
            <person name="Lipzen A."/>
            <person name="Chen C."/>
            <person name="Yanf M."/>
            <person name="Daum C."/>
            <person name="Ng V."/>
            <person name="Clum A."/>
            <person name="Ohm R."/>
            <person name="Martin F."/>
            <person name="Silar P."/>
            <person name="Natvig D."/>
            <person name="Lalanne C."/>
            <person name="Gautier V."/>
            <person name="Ament-Velasquez S.L."/>
            <person name="Kruys A."/>
            <person name="Hutchinson M.I."/>
            <person name="Powell A.J."/>
            <person name="Barry K."/>
            <person name="Miller A.N."/>
            <person name="Grigoriev I.V."/>
            <person name="Debuchy R."/>
            <person name="Gladieux P."/>
            <person name="Thoren M.H."/>
            <person name="Johannesson H."/>
        </authorList>
    </citation>
    <scope>NUCLEOTIDE SEQUENCE</scope>
    <source>
        <strain evidence="2">CBS 141.50</strain>
    </source>
</reference>
<dbReference type="AlphaFoldDB" id="A0AAN6V140"/>
<feature type="region of interest" description="Disordered" evidence="1">
    <location>
        <begin position="1"/>
        <end position="25"/>
    </location>
</feature>
<keyword evidence="3" id="KW-1185">Reference proteome</keyword>
<accession>A0AAN6V140</accession>
<evidence type="ECO:0000256" key="1">
    <source>
        <dbReference type="SAM" id="MobiDB-lite"/>
    </source>
</evidence>
<dbReference type="InterPro" id="IPR027417">
    <property type="entry name" value="P-loop_NTPase"/>
</dbReference>